<dbReference type="EMBL" id="CBLX010000004">
    <property type="protein sequence ID" value="CDG38627.1"/>
    <property type="molecule type" value="Genomic_DNA"/>
</dbReference>
<dbReference type="Gene3D" id="3.40.190.10">
    <property type="entry name" value="Periplasmic binding protein-like II"/>
    <property type="match status" value="2"/>
</dbReference>
<dbReference type="SUPFAM" id="SSF46785">
    <property type="entry name" value="Winged helix' DNA-binding domain"/>
    <property type="match status" value="1"/>
</dbReference>
<evidence type="ECO:0000313" key="6">
    <source>
        <dbReference type="EMBL" id="CDG38627.1"/>
    </source>
</evidence>
<evidence type="ECO:0000256" key="4">
    <source>
        <dbReference type="ARBA" id="ARBA00023163"/>
    </source>
</evidence>
<dbReference type="GO" id="GO:0003677">
    <property type="term" value="F:DNA binding"/>
    <property type="evidence" value="ECO:0007669"/>
    <property type="project" value="UniProtKB-KW"/>
</dbReference>
<dbReference type="Pfam" id="PF03466">
    <property type="entry name" value="LysR_substrate"/>
    <property type="match status" value="1"/>
</dbReference>
<dbReference type="Proteomes" id="UP000027583">
    <property type="component" value="Unassembled WGS sequence"/>
</dbReference>
<dbReference type="InterPro" id="IPR000847">
    <property type="entry name" value="LysR_HTH_N"/>
</dbReference>
<name>A0A060QIN2_9PROT</name>
<dbReference type="InterPro" id="IPR005119">
    <property type="entry name" value="LysR_subst-bd"/>
</dbReference>
<keyword evidence="4" id="KW-0804">Transcription</keyword>
<proteinExistence type="inferred from homology"/>
<dbReference type="PANTHER" id="PTHR30118:SF15">
    <property type="entry name" value="TRANSCRIPTIONAL REGULATORY PROTEIN"/>
    <property type="match status" value="1"/>
</dbReference>
<dbReference type="PROSITE" id="PS50931">
    <property type="entry name" value="HTH_LYSR"/>
    <property type="match status" value="1"/>
</dbReference>
<reference evidence="6 7" key="2">
    <citation type="journal article" date="2014" name="PLoS ONE">
        <title>Evolution of mitochondria reconstructed from the energy metabolism of living bacteria.</title>
        <authorList>
            <person name="Degli Esposti M."/>
            <person name="Chouaia B."/>
            <person name="Comandatore F."/>
            <person name="Crotti E."/>
            <person name="Sassera D."/>
            <person name="Lievens P.M."/>
            <person name="Daffonchio D."/>
            <person name="Bandi C."/>
        </authorList>
    </citation>
    <scope>NUCLEOTIDE SEQUENCE [LARGE SCALE GENOMIC DNA]</scope>
    <source>
        <strain evidence="6 7">SF2.1</strain>
    </source>
</reference>
<keyword evidence="3" id="KW-0238">DNA-binding</keyword>
<dbReference type="Gene3D" id="1.10.10.10">
    <property type="entry name" value="Winged helix-like DNA-binding domain superfamily/Winged helix DNA-binding domain"/>
    <property type="match status" value="1"/>
</dbReference>
<reference evidence="6 7" key="1">
    <citation type="journal article" date="2014" name="Genome Biol. Evol.">
        <title>Acetic acid bacteria genomes reveal functional traits for adaptation to life in insect guts.</title>
        <authorList>
            <person name="Chouaia B."/>
            <person name="Gaiarsa S."/>
            <person name="Crotti E."/>
            <person name="Comandatore F."/>
            <person name="Degli Esposti M."/>
            <person name="Ricci I."/>
            <person name="Alma A."/>
            <person name="Favia G."/>
            <person name="Bandi C."/>
            <person name="Daffonchio D."/>
        </authorList>
    </citation>
    <scope>NUCLEOTIDE SEQUENCE [LARGE SCALE GENOMIC DNA]</scope>
    <source>
        <strain evidence="6 7">SF2.1</strain>
    </source>
</reference>
<dbReference type="AlphaFoldDB" id="A0A060QIN2"/>
<evidence type="ECO:0000256" key="1">
    <source>
        <dbReference type="ARBA" id="ARBA00009437"/>
    </source>
</evidence>
<gene>
    <name evidence="6" type="ORF">ASAP_0582</name>
</gene>
<organism evidence="6 7">
    <name type="scientific">Asaia bogorensis</name>
    <dbReference type="NCBI Taxonomy" id="91915"/>
    <lineage>
        <taxon>Bacteria</taxon>
        <taxon>Pseudomonadati</taxon>
        <taxon>Pseudomonadota</taxon>
        <taxon>Alphaproteobacteria</taxon>
        <taxon>Acetobacterales</taxon>
        <taxon>Acetobacteraceae</taxon>
        <taxon>Asaia</taxon>
    </lineage>
</organism>
<protein>
    <submittedName>
        <fullName evidence="6">Transcriptional regulator, LysR family</fullName>
    </submittedName>
</protein>
<dbReference type="InterPro" id="IPR036388">
    <property type="entry name" value="WH-like_DNA-bd_sf"/>
</dbReference>
<dbReference type="CDD" id="cd08460">
    <property type="entry name" value="PBP2_DntR_like_1"/>
    <property type="match status" value="1"/>
</dbReference>
<dbReference type="eggNOG" id="COG0583">
    <property type="taxonomic scope" value="Bacteria"/>
</dbReference>
<dbReference type="Pfam" id="PF00126">
    <property type="entry name" value="HTH_1"/>
    <property type="match status" value="1"/>
</dbReference>
<dbReference type="InterPro" id="IPR050389">
    <property type="entry name" value="LysR-type_TF"/>
</dbReference>
<accession>A0A060QIN2</accession>
<comment type="similarity">
    <text evidence="1">Belongs to the LysR transcriptional regulatory family.</text>
</comment>
<evidence type="ECO:0000256" key="3">
    <source>
        <dbReference type="ARBA" id="ARBA00023125"/>
    </source>
</evidence>
<evidence type="ECO:0000259" key="5">
    <source>
        <dbReference type="PROSITE" id="PS50931"/>
    </source>
</evidence>
<dbReference type="SUPFAM" id="SSF53850">
    <property type="entry name" value="Periplasmic binding protein-like II"/>
    <property type="match status" value="1"/>
</dbReference>
<sequence>MMKMDLNLLIALDALLSERSVVKAAGRLGLSPSAMSRTLMRLRESTGDPLLVRGGRGLVPTPHALALGESVREVAMQAQALLSPVQAGFTPRTLERQFTLRTNEGFIEACATRLVQVFLSEAPGVNLVFLPRRSKEATSMREGTVDLEVGVIGRGDFGPEMRMKTLFHDRFYGVAARTHALFDGPVTAGRYAQCHHVVASRHGSAAGPVDRALAQQGLTRTVKVVVPAFDDVLRLASATNLVALVPGSSIRADQRLRVFDLPFETPAITISALWHPRLSADPAHRWFRERLIALCRQQLPIIPQGMMPEEV</sequence>
<evidence type="ECO:0000256" key="2">
    <source>
        <dbReference type="ARBA" id="ARBA00023015"/>
    </source>
</evidence>
<keyword evidence="2" id="KW-0805">Transcription regulation</keyword>
<comment type="caution">
    <text evidence="6">The sequence shown here is derived from an EMBL/GenBank/DDBJ whole genome shotgun (WGS) entry which is preliminary data.</text>
</comment>
<evidence type="ECO:0000313" key="7">
    <source>
        <dbReference type="Proteomes" id="UP000027583"/>
    </source>
</evidence>
<feature type="domain" description="HTH lysR-type" evidence="5">
    <location>
        <begin position="4"/>
        <end position="61"/>
    </location>
</feature>
<dbReference type="GO" id="GO:0003700">
    <property type="term" value="F:DNA-binding transcription factor activity"/>
    <property type="evidence" value="ECO:0007669"/>
    <property type="project" value="InterPro"/>
</dbReference>
<dbReference type="InterPro" id="IPR036390">
    <property type="entry name" value="WH_DNA-bd_sf"/>
</dbReference>
<dbReference type="PANTHER" id="PTHR30118">
    <property type="entry name" value="HTH-TYPE TRANSCRIPTIONAL REGULATOR LEUO-RELATED"/>
    <property type="match status" value="1"/>
</dbReference>